<protein>
    <submittedName>
        <fullName evidence="1">Uncharacterized protein</fullName>
    </submittedName>
</protein>
<comment type="caution">
    <text evidence="1">The sequence shown here is derived from an EMBL/GenBank/DDBJ whole genome shotgun (WGS) entry which is preliminary data.</text>
</comment>
<sequence length="318" mass="35304">MPTGASRAGTIPARTAPSQCGSILSAGTWYRPSRVSIPASCQTIPLSTFSNGIWCRSCPHQRTFSQPSWLCLHVSTCLLSTSRESLLTPSWSSCVNNRRQASDPLAKSATTIEDLVLSNALKKTEDIEMFLLHDNGQEVEDSIIAYVTTQNLEQLNTAITWLCDGTFATCPTIFRQLWVLHGQFNDQVIPLVFFLLPGAKTEGYTRAFKIVWDTLCSLPTNQLPPPTHATRANPSSAEKDESTLAAEQLAHVRSLGPKVIIMDFEQAQFRAFEATFNGEVQSCFFHFRQALIKNLKSEKDLFEKYLNNGKGKCCFALT</sequence>
<gene>
    <name evidence="1" type="ORF">DSO57_1039659</name>
</gene>
<keyword evidence="2" id="KW-1185">Reference proteome</keyword>
<reference evidence="1" key="1">
    <citation type="submission" date="2022-04" db="EMBL/GenBank/DDBJ databases">
        <title>Genome of the entomopathogenic fungus Entomophthora muscae.</title>
        <authorList>
            <person name="Elya C."/>
            <person name="Lovett B.R."/>
            <person name="Lee E."/>
            <person name="Macias A.M."/>
            <person name="Hajek A.E."/>
            <person name="De Bivort B.L."/>
            <person name="Kasson M.T."/>
            <person name="De Fine Licht H.H."/>
            <person name="Stajich J.E."/>
        </authorList>
    </citation>
    <scope>NUCLEOTIDE SEQUENCE</scope>
    <source>
        <strain evidence="1">Berkeley</strain>
    </source>
</reference>
<dbReference type="Proteomes" id="UP001165960">
    <property type="component" value="Unassembled WGS sequence"/>
</dbReference>
<proteinExistence type="predicted"/>
<organism evidence="1 2">
    <name type="scientific">Entomophthora muscae</name>
    <dbReference type="NCBI Taxonomy" id="34485"/>
    <lineage>
        <taxon>Eukaryota</taxon>
        <taxon>Fungi</taxon>
        <taxon>Fungi incertae sedis</taxon>
        <taxon>Zoopagomycota</taxon>
        <taxon>Entomophthoromycotina</taxon>
        <taxon>Entomophthoromycetes</taxon>
        <taxon>Entomophthorales</taxon>
        <taxon>Entomophthoraceae</taxon>
        <taxon>Entomophthora</taxon>
    </lineage>
</organism>
<dbReference type="EMBL" id="QTSX02001608">
    <property type="protein sequence ID" value="KAJ9080073.1"/>
    <property type="molecule type" value="Genomic_DNA"/>
</dbReference>
<accession>A0ACC2TZT2</accession>
<evidence type="ECO:0000313" key="2">
    <source>
        <dbReference type="Proteomes" id="UP001165960"/>
    </source>
</evidence>
<evidence type="ECO:0000313" key="1">
    <source>
        <dbReference type="EMBL" id="KAJ9080073.1"/>
    </source>
</evidence>
<name>A0ACC2TZT2_9FUNG</name>